<comment type="caution">
    <text evidence="1">The sequence shown here is derived from an EMBL/GenBank/DDBJ whole genome shotgun (WGS) entry which is preliminary data.</text>
</comment>
<evidence type="ECO:0000313" key="1">
    <source>
        <dbReference type="EMBL" id="PAX51945.1"/>
    </source>
</evidence>
<reference evidence="1 2" key="1">
    <citation type="submission" date="2017-08" db="EMBL/GenBank/DDBJ databases">
        <title>Draft genome sequence of filamentous cyanobacterium Calothrix elsteri CCALA 953.</title>
        <authorList>
            <person name="Gagunashvili A.N."/>
            <person name="Elster J."/>
            <person name="Andresson O.S."/>
        </authorList>
    </citation>
    <scope>NUCLEOTIDE SEQUENCE [LARGE SCALE GENOMIC DNA]</scope>
    <source>
        <strain evidence="1 2">CCALA 953</strain>
    </source>
</reference>
<proteinExistence type="predicted"/>
<gene>
    <name evidence="1" type="ORF">CK510_22055</name>
</gene>
<dbReference type="AlphaFoldDB" id="A0A2A2TE91"/>
<dbReference type="Proteomes" id="UP000218238">
    <property type="component" value="Unassembled WGS sequence"/>
</dbReference>
<dbReference type="EMBL" id="NTFS01000306">
    <property type="protein sequence ID" value="PAX51945.1"/>
    <property type="molecule type" value="Genomic_DNA"/>
</dbReference>
<organism evidence="1 2">
    <name type="scientific">Brunnivagina elsteri CCALA 953</name>
    <dbReference type="NCBI Taxonomy" id="987040"/>
    <lineage>
        <taxon>Bacteria</taxon>
        <taxon>Bacillati</taxon>
        <taxon>Cyanobacteriota</taxon>
        <taxon>Cyanophyceae</taxon>
        <taxon>Nostocales</taxon>
        <taxon>Calotrichaceae</taxon>
        <taxon>Brunnivagina</taxon>
    </lineage>
</organism>
<evidence type="ECO:0008006" key="3">
    <source>
        <dbReference type="Google" id="ProtNLM"/>
    </source>
</evidence>
<sequence>MSVLRIQLAQLIKQMTDDELQLVWNAVYALHSDYQVLKAIQEVKRVEQPGDSLTHEEAVRYLTIPQGGGK</sequence>
<keyword evidence="2" id="KW-1185">Reference proteome</keyword>
<name>A0A2A2TE91_9CYAN</name>
<accession>A0A2A2TE91</accession>
<dbReference type="OrthoDB" id="488616at2"/>
<dbReference type="RefSeq" id="WP_095723736.1">
    <property type="nucleotide sequence ID" value="NZ_NTFS01000306.1"/>
</dbReference>
<evidence type="ECO:0000313" key="2">
    <source>
        <dbReference type="Proteomes" id="UP000218238"/>
    </source>
</evidence>
<protein>
    <recommendedName>
        <fullName evidence="3">CopG family transcriptional regulator</fullName>
    </recommendedName>
</protein>